<dbReference type="KEGG" id="csol:105368242"/>
<reference evidence="4" key="1">
    <citation type="submission" date="2025-08" db="UniProtKB">
        <authorList>
            <consortium name="RefSeq"/>
        </authorList>
    </citation>
    <scope>IDENTIFICATION</scope>
</reference>
<name>A0AAJ7E2L0_9HYME</name>
<dbReference type="PROSITE" id="PS50172">
    <property type="entry name" value="BRCT"/>
    <property type="match status" value="1"/>
</dbReference>
<dbReference type="PANTHER" id="PTHR11370:SF5">
    <property type="entry name" value="DNA REPAIR PROTEIN XRCC1"/>
    <property type="match status" value="1"/>
</dbReference>
<dbReference type="InterPro" id="IPR036420">
    <property type="entry name" value="BRCT_dom_sf"/>
</dbReference>
<keyword evidence="3" id="KW-1185">Reference proteome</keyword>
<evidence type="ECO:0000313" key="3">
    <source>
        <dbReference type="Proteomes" id="UP000695007"/>
    </source>
</evidence>
<evidence type="ECO:0000313" key="4">
    <source>
        <dbReference type="RefSeq" id="XP_011505523.1"/>
    </source>
</evidence>
<dbReference type="PANTHER" id="PTHR11370">
    <property type="entry name" value="DNA-REPAIR PROTEIN XRCC1"/>
    <property type="match status" value="1"/>
</dbReference>
<dbReference type="GO" id="GO:0006284">
    <property type="term" value="P:base-excision repair"/>
    <property type="evidence" value="ECO:0007669"/>
    <property type="project" value="TreeGrafter"/>
</dbReference>
<dbReference type="GO" id="GO:0005634">
    <property type="term" value="C:nucleus"/>
    <property type="evidence" value="ECO:0007669"/>
    <property type="project" value="InterPro"/>
</dbReference>
<accession>A0AAJ7E2L0</accession>
<dbReference type="RefSeq" id="XP_011505523.1">
    <property type="nucleotide sequence ID" value="XM_011507221.1"/>
</dbReference>
<feature type="compositionally biased region" description="Acidic residues" evidence="1">
    <location>
        <begin position="443"/>
        <end position="457"/>
    </location>
</feature>
<dbReference type="GeneID" id="105368242"/>
<feature type="compositionally biased region" description="Basic and acidic residues" evidence="1">
    <location>
        <begin position="216"/>
        <end position="231"/>
    </location>
</feature>
<dbReference type="CTD" id="7515"/>
<dbReference type="GO" id="GO:0000012">
    <property type="term" value="P:single strand break repair"/>
    <property type="evidence" value="ECO:0007669"/>
    <property type="project" value="InterPro"/>
</dbReference>
<dbReference type="InterPro" id="IPR002706">
    <property type="entry name" value="Xrcc1_N"/>
</dbReference>
<dbReference type="Proteomes" id="UP000695007">
    <property type="component" value="Unplaced"/>
</dbReference>
<feature type="region of interest" description="Disordered" evidence="1">
    <location>
        <begin position="211"/>
        <end position="252"/>
    </location>
</feature>
<organism evidence="3 4">
    <name type="scientific">Ceratosolen solmsi marchali</name>
    <dbReference type="NCBI Taxonomy" id="326594"/>
    <lineage>
        <taxon>Eukaryota</taxon>
        <taxon>Metazoa</taxon>
        <taxon>Ecdysozoa</taxon>
        <taxon>Arthropoda</taxon>
        <taxon>Hexapoda</taxon>
        <taxon>Insecta</taxon>
        <taxon>Pterygota</taxon>
        <taxon>Neoptera</taxon>
        <taxon>Endopterygota</taxon>
        <taxon>Hymenoptera</taxon>
        <taxon>Apocrita</taxon>
        <taxon>Proctotrupomorpha</taxon>
        <taxon>Chalcidoidea</taxon>
        <taxon>Agaonidae</taxon>
        <taxon>Agaoninae</taxon>
        <taxon>Ceratosolen</taxon>
    </lineage>
</organism>
<dbReference type="SUPFAM" id="SSF52113">
    <property type="entry name" value="BRCT domain"/>
    <property type="match status" value="1"/>
</dbReference>
<dbReference type="Pfam" id="PF00533">
    <property type="entry name" value="BRCT"/>
    <property type="match status" value="1"/>
</dbReference>
<dbReference type="Pfam" id="PF01834">
    <property type="entry name" value="XRCC1_N"/>
    <property type="match status" value="1"/>
</dbReference>
<feature type="compositionally biased region" description="Low complexity" evidence="1">
    <location>
        <begin position="458"/>
        <end position="467"/>
    </location>
</feature>
<dbReference type="Gene3D" id="2.60.120.260">
    <property type="entry name" value="Galactose-binding domain-like"/>
    <property type="match status" value="1"/>
</dbReference>
<dbReference type="SMART" id="SM00292">
    <property type="entry name" value="BRCT"/>
    <property type="match status" value="1"/>
</dbReference>
<evidence type="ECO:0000259" key="2">
    <source>
        <dbReference type="PROSITE" id="PS50172"/>
    </source>
</evidence>
<feature type="domain" description="BRCT" evidence="2">
    <location>
        <begin position="352"/>
        <end position="442"/>
    </location>
</feature>
<dbReference type="GO" id="GO:0003684">
    <property type="term" value="F:damaged DNA binding"/>
    <property type="evidence" value="ECO:0007669"/>
    <property type="project" value="InterPro"/>
</dbReference>
<dbReference type="InterPro" id="IPR001357">
    <property type="entry name" value="BRCT_dom"/>
</dbReference>
<dbReference type="AlphaFoldDB" id="A0AAJ7E2L0"/>
<evidence type="ECO:0000256" key="1">
    <source>
        <dbReference type="SAM" id="MobiDB-lite"/>
    </source>
</evidence>
<proteinExistence type="predicted"/>
<protein>
    <submittedName>
        <fullName evidence="4">DNA repair protein XRCC1</fullName>
    </submittedName>
</protein>
<sequence>MIIKIAKIISCSSDHPLYPSSNLLEHPPKSSWRCAKPNELIATVIFQLAEASCITGLEIGNYHSCFIIVEASTFEKPDTWIPIVNHQFLSHDEVANSKFRDQVQIFTKRELNPETINIKFDRVKVTCMQSANPREIFGLNFIILKTEVVVDLGLDIFGRFKLKEQNDEGMEEFKEKYLKLFVNRANYKDKLKEKIIESGVSKFVNKQETPNYRDTPILDRKESNTKLDESKSGIVQSNTKVHNDEKGSSVIKKNENSPVVRTLFGDIVPSPKRKKKLDKCKINEDFNQNSESLYDMPQCSTSRDDKVNKKDDCSLCRLKTDELCNTCNLVIKPQVLVDIKQQSVKINKYTKPFGKLFDGISFSLSGYVNPQRDEIRRKALKMGAKYIVDPNLTNNKCTHLICRFKKTPKSEYLKGHCKIVDHKFIEDCFNKRKRIPWRRYALDSDEQNQPESEEEIMESSSPSSTSNVYEQDTDSEMIE</sequence>
<feature type="region of interest" description="Disordered" evidence="1">
    <location>
        <begin position="441"/>
        <end position="479"/>
    </location>
</feature>
<dbReference type="Gene3D" id="3.40.50.10190">
    <property type="entry name" value="BRCT domain"/>
    <property type="match status" value="1"/>
</dbReference>
<gene>
    <name evidence="4" type="primary">LOC105368242</name>
</gene>
<dbReference type="InterPro" id="IPR008979">
    <property type="entry name" value="Galactose-bd-like_sf"/>
</dbReference>
<feature type="compositionally biased region" description="Basic and acidic residues" evidence="1">
    <location>
        <begin position="241"/>
        <end position="252"/>
    </location>
</feature>
<dbReference type="SUPFAM" id="SSF49785">
    <property type="entry name" value="Galactose-binding domain-like"/>
    <property type="match status" value="1"/>
</dbReference>